<comment type="caution">
    <text evidence="1">The sequence shown here is derived from an EMBL/GenBank/DDBJ whole genome shotgun (WGS) entry which is preliminary data.</text>
</comment>
<dbReference type="OrthoDB" id="4303777at2"/>
<dbReference type="AlphaFoldDB" id="A0A5N5VZF6"/>
<reference evidence="1 2" key="1">
    <citation type="journal article" date="2019" name="Microb. Cell Fact.">
        <title>Exploring novel herbicidin analogues by transcriptional regulator overexpression and MS/MS molecular networking.</title>
        <authorList>
            <person name="Shi Y."/>
            <person name="Gu R."/>
            <person name="Li Y."/>
            <person name="Wang X."/>
            <person name="Ren W."/>
            <person name="Li X."/>
            <person name="Wang L."/>
            <person name="Xie Y."/>
            <person name="Hong B."/>
        </authorList>
    </citation>
    <scope>NUCLEOTIDE SEQUENCE [LARGE SCALE GENOMIC DNA]</scope>
    <source>
        <strain evidence="1 2">US-43</strain>
    </source>
</reference>
<evidence type="ECO:0000313" key="1">
    <source>
        <dbReference type="EMBL" id="KAB7833560.1"/>
    </source>
</evidence>
<evidence type="ECO:0000313" key="2">
    <source>
        <dbReference type="Proteomes" id="UP000327000"/>
    </source>
</evidence>
<name>A0A5N5VZF6_STRMB</name>
<keyword evidence="2" id="KW-1185">Reference proteome</keyword>
<sequence length="97" mass="10652">MDEDALDSEPLWSGAWEEMTVPVPVAASLLCLSPYTVGQLIEGGHLAADQRGKFRFVTLTSLFAYRRRHWSPERAAQYTVALDDAEALDQAGDQLAG</sequence>
<protein>
    <submittedName>
        <fullName evidence="1">Uncharacterized protein</fullName>
    </submittedName>
</protein>
<dbReference type="EMBL" id="VOKX01000132">
    <property type="protein sequence ID" value="KAB7833560.1"/>
    <property type="molecule type" value="Genomic_DNA"/>
</dbReference>
<accession>A0A5N5VZF6</accession>
<dbReference type="RefSeq" id="WP_152266114.1">
    <property type="nucleotide sequence ID" value="NZ_VOKX01000132.1"/>
</dbReference>
<proteinExistence type="predicted"/>
<dbReference type="Proteomes" id="UP000327000">
    <property type="component" value="Unassembled WGS sequence"/>
</dbReference>
<organism evidence="1 2">
    <name type="scientific">Streptomyces mobaraensis</name>
    <name type="common">Streptoverticillium mobaraense</name>
    <dbReference type="NCBI Taxonomy" id="35621"/>
    <lineage>
        <taxon>Bacteria</taxon>
        <taxon>Bacillati</taxon>
        <taxon>Actinomycetota</taxon>
        <taxon>Actinomycetes</taxon>
        <taxon>Kitasatosporales</taxon>
        <taxon>Streptomycetaceae</taxon>
        <taxon>Streptomyces</taxon>
    </lineage>
</organism>
<gene>
    <name evidence="1" type="ORF">FRZ00_33490</name>
</gene>